<dbReference type="GeneID" id="5006331"/>
<dbReference type="SUPFAM" id="SSF47473">
    <property type="entry name" value="EF-hand"/>
    <property type="match status" value="1"/>
</dbReference>
<feature type="region of interest" description="Disordered" evidence="2">
    <location>
        <begin position="1"/>
        <end position="42"/>
    </location>
</feature>
<evidence type="ECO:0000256" key="2">
    <source>
        <dbReference type="SAM" id="MobiDB-lite"/>
    </source>
</evidence>
<gene>
    <name evidence="4" type="ORF">OSTLU_18772</name>
</gene>
<dbReference type="AlphaFoldDB" id="A4SA29"/>
<evidence type="ECO:0000313" key="4">
    <source>
        <dbReference type="EMBL" id="ABP00487.1"/>
    </source>
</evidence>
<dbReference type="InterPro" id="IPR002048">
    <property type="entry name" value="EF_hand_dom"/>
</dbReference>
<dbReference type="PROSITE" id="PS50222">
    <property type="entry name" value="EF_HAND_2"/>
    <property type="match status" value="1"/>
</dbReference>
<dbReference type="GO" id="GO:0005509">
    <property type="term" value="F:calcium ion binding"/>
    <property type="evidence" value="ECO:0007669"/>
    <property type="project" value="InterPro"/>
</dbReference>
<reference evidence="4 5" key="1">
    <citation type="journal article" date="2007" name="Proc. Natl. Acad. Sci. U.S.A.">
        <title>The tiny eukaryote Ostreococcus provides genomic insights into the paradox of plankton speciation.</title>
        <authorList>
            <person name="Palenik B."/>
            <person name="Grimwood J."/>
            <person name="Aerts A."/>
            <person name="Rouze P."/>
            <person name="Salamov A."/>
            <person name="Putnam N."/>
            <person name="Dupont C."/>
            <person name="Jorgensen R."/>
            <person name="Derelle E."/>
            <person name="Rombauts S."/>
            <person name="Zhou K."/>
            <person name="Otillar R."/>
            <person name="Merchant S.S."/>
            <person name="Podell S."/>
            <person name="Gaasterland T."/>
            <person name="Napoli C."/>
            <person name="Gendler K."/>
            <person name="Manuell A."/>
            <person name="Tai V."/>
            <person name="Vallon O."/>
            <person name="Piganeau G."/>
            <person name="Jancek S."/>
            <person name="Heijde M."/>
            <person name="Jabbari K."/>
            <person name="Bowler C."/>
            <person name="Lohr M."/>
            <person name="Robbens S."/>
            <person name="Werner G."/>
            <person name="Dubchak I."/>
            <person name="Pazour G.J."/>
            <person name="Ren Q."/>
            <person name="Paulsen I."/>
            <person name="Delwiche C."/>
            <person name="Schmutz J."/>
            <person name="Rokhsar D."/>
            <person name="Van de Peer Y."/>
            <person name="Moreau H."/>
            <person name="Grigoriev I.V."/>
        </authorList>
    </citation>
    <scope>NUCLEOTIDE SEQUENCE [LARGE SCALE GENOMIC DNA]</scope>
    <source>
        <strain evidence="4 5">CCE9901</strain>
    </source>
</reference>
<evidence type="ECO:0000256" key="1">
    <source>
        <dbReference type="ARBA" id="ARBA00022837"/>
    </source>
</evidence>
<sequence length="261" mass="30161">MARDDDDDGDVDATRANAPNVDADARAGDGATEADAAREREERRRASTRRWLDFVHSKAFRDEVSDVFARASAVHRDDGVMDCTELQFAIDLLHERLREKGANGHAMPRGPRAGRREARELLRDFDLDRDGALDEREFHLLCQRYFSRLEWPMWRVFTRGATIGLALYAAHELWISPLAQNVYWNHFYPKIVQRLKKRYQKRYAGRVNTFLKKFRRPPKKEELLELERIAQEELKKKRIRRIKAAASASVIGGTTSALGIL</sequence>
<dbReference type="Gene3D" id="1.10.238.10">
    <property type="entry name" value="EF-hand"/>
    <property type="match status" value="1"/>
</dbReference>
<name>A4SA29_OSTLU</name>
<accession>A4SA29</accession>
<keyword evidence="5" id="KW-1185">Reference proteome</keyword>
<dbReference type="InterPro" id="IPR018247">
    <property type="entry name" value="EF_Hand_1_Ca_BS"/>
</dbReference>
<keyword evidence="1" id="KW-0106">Calcium</keyword>
<organism evidence="4 5">
    <name type="scientific">Ostreococcus lucimarinus (strain CCE9901)</name>
    <dbReference type="NCBI Taxonomy" id="436017"/>
    <lineage>
        <taxon>Eukaryota</taxon>
        <taxon>Viridiplantae</taxon>
        <taxon>Chlorophyta</taxon>
        <taxon>Mamiellophyceae</taxon>
        <taxon>Mamiellales</taxon>
        <taxon>Bathycoccaceae</taxon>
        <taxon>Ostreococcus</taxon>
    </lineage>
</organism>
<dbReference type="InterPro" id="IPR011992">
    <property type="entry name" value="EF-hand-dom_pair"/>
</dbReference>
<dbReference type="PROSITE" id="PS00018">
    <property type="entry name" value="EF_HAND_1"/>
    <property type="match status" value="1"/>
</dbReference>
<feature type="compositionally biased region" description="Acidic residues" evidence="2">
    <location>
        <begin position="1"/>
        <end position="11"/>
    </location>
</feature>
<proteinExistence type="predicted"/>
<evidence type="ECO:0000313" key="5">
    <source>
        <dbReference type="Proteomes" id="UP000001568"/>
    </source>
</evidence>
<dbReference type="RefSeq" id="XP_001422170.1">
    <property type="nucleotide sequence ID" value="XM_001422133.1"/>
</dbReference>
<evidence type="ECO:0000259" key="3">
    <source>
        <dbReference type="PROSITE" id="PS50222"/>
    </source>
</evidence>
<dbReference type="Gramene" id="ABP00487">
    <property type="protein sequence ID" value="ABP00487"/>
    <property type="gene ID" value="OSTLU_18772"/>
</dbReference>
<protein>
    <recommendedName>
        <fullName evidence="3">EF-hand domain-containing protein</fullName>
    </recommendedName>
</protein>
<dbReference type="KEGG" id="olu:OSTLU_18772"/>
<dbReference type="HOGENOM" id="CLU_1067094_0_0_1"/>
<dbReference type="EMBL" id="CP000597">
    <property type="protein sequence ID" value="ABP00487.1"/>
    <property type="molecule type" value="Genomic_DNA"/>
</dbReference>
<feature type="domain" description="EF-hand" evidence="3">
    <location>
        <begin position="113"/>
        <end position="148"/>
    </location>
</feature>
<dbReference type="Proteomes" id="UP000001568">
    <property type="component" value="Chromosome 17"/>
</dbReference>